<dbReference type="GO" id="GO:0046872">
    <property type="term" value="F:metal ion binding"/>
    <property type="evidence" value="ECO:0007669"/>
    <property type="project" value="UniProtKB-KW"/>
</dbReference>
<dbReference type="InterPro" id="IPR039461">
    <property type="entry name" value="Peptidase_M49"/>
</dbReference>
<keyword evidence="2" id="KW-0378">Hydrolase</keyword>
<dbReference type="eggNOG" id="COG0457">
    <property type="taxonomic scope" value="Bacteria"/>
</dbReference>
<dbReference type="EMBL" id="CP000473">
    <property type="protein sequence ID" value="ABJ81389.1"/>
    <property type="molecule type" value="Genomic_DNA"/>
</dbReference>
<dbReference type="GO" id="GO:0016787">
    <property type="term" value="F:hydrolase activity"/>
    <property type="evidence" value="ECO:0007669"/>
    <property type="project" value="UniProtKB-KW"/>
</dbReference>
<dbReference type="Pfam" id="PF03571">
    <property type="entry name" value="Peptidase_M49"/>
    <property type="match status" value="1"/>
</dbReference>
<feature type="signal peptide" evidence="3">
    <location>
        <begin position="1"/>
        <end position="17"/>
    </location>
</feature>
<evidence type="ECO:0000256" key="1">
    <source>
        <dbReference type="ARBA" id="ARBA00022723"/>
    </source>
</evidence>
<reference evidence="4" key="1">
    <citation type="submission" date="2006-10" db="EMBL/GenBank/DDBJ databases">
        <title>Complete sequence of Solibacter usitatus Ellin6076.</title>
        <authorList>
            <consortium name="US DOE Joint Genome Institute"/>
            <person name="Copeland A."/>
            <person name="Lucas S."/>
            <person name="Lapidus A."/>
            <person name="Barry K."/>
            <person name="Detter J.C."/>
            <person name="Glavina del Rio T."/>
            <person name="Hammon N."/>
            <person name="Israni S."/>
            <person name="Dalin E."/>
            <person name="Tice H."/>
            <person name="Pitluck S."/>
            <person name="Thompson L.S."/>
            <person name="Brettin T."/>
            <person name="Bruce D."/>
            <person name="Han C."/>
            <person name="Tapia R."/>
            <person name="Gilna P."/>
            <person name="Schmutz J."/>
            <person name="Larimer F."/>
            <person name="Land M."/>
            <person name="Hauser L."/>
            <person name="Kyrpides N."/>
            <person name="Mikhailova N."/>
            <person name="Janssen P.H."/>
            <person name="Kuske C.R."/>
            <person name="Richardson P."/>
        </authorList>
    </citation>
    <scope>NUCLEOTIDE SEQUENCE</scope>
    <source>
        <strain evidence="4">Ellin6076</strain>
    </source>
</reference>
<organism evidence="4">
    <name type="scientific">Solibacter usitatus (strain Ellin6076)</name>
    <dbReference type="NCBI Taxonomy" id="234267"/>
    <lineage>
        <taxon>Bacteria</taxon>
        <taxon>Pseudomonadati</taxon>
        <taxon>Acidobacteriota</taxon>
        <taxon>Terriglobia</taxon>
        <taxon>Bryobacterales</taxon>
        <taxon>Solibacteraceae</taxon>
        <taxon>Candidatus Solibacter</taxon>
    </lineage>
</organism>
<gene>
    <name evidence="4" type="ordered locus">Acid_0377</name>
</gene>
<dbReference type="PANTHER" id="PTHR23422:SF11">
    <property type="entry name" value="DIPEPTIDYL PEPTIDASE 3"/>
    <property type="match status" value="1"/>
</dbReference>
<feature type="chain" id="PRO_5004163420" evidence="3">
    <location>
        <begin position="18"/>
        <end position="668"/>
    </location>
</feature>
<dbReference type="Gene3D" id="3.30.540.30">
    <property type="match status" value="2"/>
</dbReference>
<keyword evidence="1" id="KW-0479">Metal-binding</keyword>
<evidence type="ECO:0000256" key="2">
    <source>
        <dbReference type="ARBA" id="ARBA00022801"/>
    </source>
</evidence>
<evidence type="ECO:0000313" key="4">
    <source>
        <dbReference type="EMBL" id="ABJ81389.1"/>
    </source>
</evidence>
<name>Q02C27_SOLUE</name>
<keyword evidence="3" id="KW-0732">Signal</keyword>
<sequence length="668" mass="73844" precursor="true">MRTLSLLLTLFTAAGFAAEKSTLVDRVGSTGFVQLEAESFHTLTAREQALAYWLTQASIAIDPIIYDQNSIWGLRQKRLIEGILRHPQDVNPQALTKITSFTKLFWANRGNHNDMTAQKFLPDFSPDELNAAALKAFQNGAFKSPQYGLPAFASAISVSSEVSALKPSLFDAAFEPTITAKSPRGKLDILQSSANNFYHNVTLADLKGFQEKYPLNSRLVKGPSGLLEEVYRAGTPDGAIAPGRYAPFLKKAVEYLEHARAYAEPGQATALAALIRYYQTGAFSDFLAFDAAWVQSNPRVDFVNGFIEVYRDARAAKGTSQSFVSITDEKMNQLMLKLAANAQYFEDRAPWAQQYKKQGVKAPMAKACETLIETGDFHIGTIGDNLPNENQIREQYGSKSFLLTGSSRTLRQGTGFGAVDEFSASPEEIAVSKKYGEEASDLMTALHEIIGHGSGKLSPKLKGGSEAALKEYFSTLEEARADLMALWNISDPKLRELGLVSSPEVTKAMYYGAVRTVLTQLMRIPEGDTIEEDHQRNRQLIVNYIMDKTGAIQKVERNGKTYLELKDVPRMKEGVGMLLSELMRIKAEGDYAAIKALVDKYGVHFDPKLRDQVVQRYAKLDIPAYWCGINADLTAKLDAAGKVGAVTLNYPRDYVKQQLSYAAMYGLQ</sequence>
<accession>Q02C27</accession>
<dbReference type="InParanoid" id="Q02C27"/>
<dbReference type="OrthoDB" id="9812747at2"/>
<proteinExistence type="predicted"/>
<dbReference type="STRING" id="234267.Acid_0377"/>
<protein>
    <submittedName>
        <fullName evidence="4">Putative dipeptidyl-peptidase III</fullName>
    </submittedName>
</protein>
<evidence type="ECO:0000256" key="3">
    <source>
        <dbReference type="SAM" id="SignalP"/>
    </source>
</evidence>
<dbReference type="HOGENOM" id="CLU_015592_0_0_0"/>
<dbReference type="PANTHER" id="PTHR23422">
    <property type="entry name" value="DIPEPTIDYL PEPTIDASE III-RELATED"/>
    <property type="match status" value="1"/>
</dbReference>
<dbReference type="AlphaFoldDB" id="Q02C27"/>
<dbReference type="KEGG" id="sus:Acid_0377"/>